<reference evidence="1 2" key="1">
    <citation type="submission" date="2017-10" db="EMBL/GenBank/DDBJ databases">
        <title>Comparative genomics in systemic dimorphic fungi from Ajellomycetaceae.</title>
        <authorList>
            <person name="Munoz J.F."/>
            <person name="Mcewen J.G."/>
            <person name="Clay O.K."/>
            <person name="Cuomo C.A."/>
        </authorList>
    </citation>
    <scope>NUCLEOTIDE SEQUENCE [LARGE SCALE GENOMIC DNA]</scope>
    <source>
        <strain evidence="1 2">UAMH7299</strain>
    </source>
</reference>
<gene>
    <name evidence="1" type="ORF">AJ80_10072</name>
</gene>
<dbReference type="OrthoDB" id="4494726at2759"/>
<accession>A0A2B7W631</accession>
<proteinExistence type="predicted"/>
<keyword evidence="2" id="KW-1185">Reference proteome</keyword>
<evidence type="ECO:0000313" key="1">
    <source>
        <dbReference type="EMBL" id="PGG94963.1"/>
    </source>
</evidence>
<comment type="caution">
    <text evidence="1">The sequence shown here is derived from an EMBL/GenBank/DDBJ whole genome shotgun (WGS) entry which is preliminary data.</text>
</comment>
<name>A0A2B7W631_POLH7</name>
<dbReference type="Proteomes" id="UP000224634">
    <property type="component" value="Unassembled WGS sequence"/>
</dbReference>
<dbReference type="EMBL" id="PDNA01000583">
    <property type="protein sequence ID" value="PGG94963.1"/>
    <property type="molecule type" value="Genomic_DNA"/>
</dbReference>
<sequence length="171" mass="20201">MLYGLLTLFSGRFMLAPEFTYLYNQFGATTLRAVHQSLNIEDRVAALIRKERLLNYPEGSSLAEYAFDQHRPIDEQWIREVYHYDNNHYLIICFSYDQAKAFQNVQCFEMDMSFKMVKGKTNTFTISSWDDTKNRIQTYAYVFTNLKTQQGYKILFIKLFEHLGNAVQQPV</sequence>
<dbReference type="AlphaFoldDB" id="A0A2B7W631"/>
<evidence type="ECO:0000313" key="2">
    <source>
        <dbReference type="Proteomes" id="UP000224634"/>
    </source>
</evidence>
<protein>
    <submittedName>
        <fullName evidence="1">Uncharacterized protein</fullName>
    </submittedName>
</protein>
<organism evidence="1 2">
    <name type="scientific">Polytolypa hystricis (strain UAMH7299)</name>
    <dbReference type="NCBI Taxonomy" id="1447883"/>
    <lineage>
        <taxon>Eukaryota</taxon>
        <taxon>Fungi</taxon>
        <taxon>Dikarya</taxon>
        <taxon>Ascomycota</taxon>
        <taxon>Pezizomycotina</taxon>
        <taxon>Eurotiomycetes</taxon>
        <taxon>Eurotiomycetidae</taxon>
        <taxon>Onygenales</taxon>
        <taxon>Onygenales incertae sedis</taxon>
        <taxon>Polytolypa</taxon>
    </lineage>
</organism>